<comment type="caution">
    <text evidence="4">The sequence shown here is derived from an EMBL/GenBank/DDBJ whole genome shotgun (WGS) entry which is preliminary data.</text>
</comment>
<dbReference type="AlphaFoldDB" id="A0AAV6L339"/>
<feature type="region of interest" description="Disordered" evidence="1">
    <location>
        <begin position="75"/>
        <end position="102"/>
    </location>
</feature>
<evidence type="ECO:0000256" key="2">
    <source>
        <dbReference type="SAM" id="Phobius"/>
    </source>
</evidence>
<sequence>MDKSWMQLKDRWCSTYVEGVRDFLRIANNYAGQGGKIRCPYKNCNNVYIRQIYEVKQHLFLHGILEDYSPWIHHGEPSQSRDQNEANELCEEDGRGDRDENTYNDVHEMLDELQTGTFANARAAEGSSSNPPNVPEREVDKFERLLRDAKSSNQTYMASTSIFESSSVEQRWIVQISKILEKDVKVEIDPVSIFRVPATLSALKPKAYMPQVIGLGPYHHLRPELYDMERYKLAAASRLQQEFRSLDFKQLVSELSGLEHRVRACYHKYLDFEGETIAWIMAIDGLFLLDFLRCYNLFPSITTAHLVDSSGRKLAHEAVLGDILMLENQIPIFVLSKILSMQCSSHLEVAEDLFRPSIRTILMEFFRVLSPLKIRDDLILSDEVSEHAHMLDLLYHLIIVPKLLGPVERCNIRYGESEAEKNLSLDSSKFSPVFVYLGSKLWNVGFISKITKPVKKLVSVSGKFISGIPEGIIVSKSIEDIKPENEETKTPKVEEIMIPSVSQLSYAGVQFCPTTGGIATIKFDQRTKKFYLPIISLNVNSEVIMRNLVAYEASIGSESLAFTRYIELMNGIVDTAEDAKLLRENKIIVNSLKSDADVALLFNGMSKCVRLTKVPFIDNTIEDVNKYYYNTRAVRVYRRMKNFVYGSWQLLTILAVALMMLLMGVQSFCSVYICPKLFNTLSSE</sequence>
<dbReference type="Proteomes" id="UP000823749">
    <property type="component" value="Chromosome 3"/>
</dbReference>
<feature type="domain" description="Transposase-associated" evidence="3">
    <location>
        <begin position="3"/>
        <end position="76"/>
    </location>
</feature>
<feature type="transmembrane region" description="Helical" evidence="2">
    <location>
        <begin position="648"/>
        <end position="673"/>
    </location>
</feature>
<reference evidence="4" key="1">
    <citation type="submission" date="2020-08" db="EMBL/GenBank/DDBJ databases">
        <title>Plant Genome Project.</title>
        <authorList>
            <person name="Zhang R.-G."/>
        </authorList>
    </citation>
    <scope>NUCLEOTIDE SEQUENCE</scope>
    <source>
        <strain evidence="4">WSP0</strain>
        <tissue evidence="4">Leaf</tissue>
    </source>
</reference>
<accession>A0AAV6L339</accession>
<dbReference type="Pfam" id="PF03140">
    <property type="entry name" value="DUF247"/>
    <property type="match status" value="1"/>
</dbReference>
<feature type="compositionally biased region" description="Basic and acidic residues" evidence="1">
    <location>
        <begin position="92"/>
        <end position="102"/>
    </location>
</feature>
<name>A0AAV6L339_9ERIC</name>
<dbReference type="PANTHER" id="PTHR31549">
    <property type="entry name" value="PROTEIN, PUTATIVE (DUF247)-RELATED-RELATED"/>
    <property type="match status" value="1"/>
</dbReference>
<keyword evidence="2" id="KW-1133">Transmembrane helix</keyword>
<keyword evidence="2" id="KW-0472">Membrane</keyword>
<evidence type="ECO:0000313" key="4">
    <source>
        <dbReference type="EMBL" id="KAG5559528.1"/>
    </source>
</evidence>
<protein>
    <recommendedName>
        <fullName evidence="3">Transposase-associated domain-containing protein</fullName>
    </recommendedName>
</protein>
<dbReference type="InterPro" id="IPR004158">
    <property type="entry name" value="DUF247_pln"/>
</dbReference>
<dbReference type="InterPro" id="IPR029480">
    <property type="entry name" value="Transpos_assoc"/>
</dbReference>
<dbReference type="PANTHER" id="PTHR31549:SF23">
    <property type="entry name" value="OS03G0591600 PROTEIN"/>
    <property type="match status" value="1"/>
</dbReference>
<gene>
    <name evidence="4" type="ORF">RHGRI_009153</name>
</gene>
<keyword evidence="5" id="KW-1185">Reference proteome</keyword>
<dbReference type="EMBL" id="JACTNZ010000003">
    <property type="protein sequence ID" value="KAG5559528.1"/>
    <property type="molecule type" value="Genomic_DNA"/>
</dbReference>
<evidence type="ECO:0000259" key="3">
    <source>
        <dbReference type="Pfam" id="PF13963"/>
    </source>
</evidence>
<evidence type="ECO:0000256" key="1">
    <source>
        <dbReference type="SAM" id="MobiDB-lite"/>
    </source>
</evidence>
<evidence type="ECO:0000313" key="5">
    <source>
        <dbReference type="Proteomes" id="UP000823749"/>
    </source>
</evidence>
<keyword evidence="2" id="KW-0812">Transmembrane</keyword>
<dbReference type="Pfam" id="PF13963">
    <property type="entry name" value="Transpos_assoc"/>
    <property type="match status" value="1"/>
</dbReference>
<proteinExistence type="predicted"/>
<organism evidence="4 5">
    <name type="scientific">Rhododendron griersonianum</name>
    <dbReference type="NCBI Taxonomy" id="479676"/>
    <lineage>
        <taxon>Eukaryota</taxon>
        <taxon>Viridiplantae</taxon>
        <taxon>Streptophyta</taxon>
        <taxon>Embryophyta</taxon>
        <taxon>Tracheophyta</taxon>
        <taxon>Spermatophyta</taxon>
        <taxon>Magnoliopsida</taxon>
        <taxon>eudicotyledons</taxon>
        <taxon>Gunneridae</taxon>
        <taxon>Pentapetalae</taxon>
        <taxon>asterids</taxon>
        <taxon>Ericales</taxon>
        <taxon>Ericaceae</taxon>
        <taxon>Ericoideae</taxon>
        <taxon>Rhodoreae</taxon>
        <taxon>Rhododendron</taxon>
    </lineage>
</organism>